<dbReference type="Proteomes" id="UP000280368">
    <property type="component" value="Unassembled WGS sequence"/>
</dbReference>
<feature type="chain" id="PRO_5018260908" description="Lipid A 3-O-deacylase PagL" evidence="1">
    <location>
        <begin position="24"/>
        <end position="180"/>
    </location>
</feature>
<dbReference type="RefSeq" id="WP_121924949.1">
    <property type="nucleotide sequence ID" value="NZ_CBCSGA010000001.1"/>
</dbReference>
<dbReference type="AlphaFoldDB" id="A0A3L9ZXW0"/>
<keyword evidence="3" id="KW-1185">Reference proteome</keyword>
<proteinExistence type="predicted"/>
<keyword evidence="1" id="KW-0732">Signal</keyword>
<evidence type="ECO:0000313" key="3">
    <source>
        <dbReference type="Proteomes" id="UP000280368"/>
    </source>
</evidence>
<feature type="signal peptide" evidence="1">
    <location>
        <begin position="1"/>
        <end position="23"/>
    </location>
</feature>
<reference evidence="2 3" key="1">
    <citation type="submission" date="2018-10" db="EMBL/GenBank/DDBJ databases">
        <title>Genomic Encyclopedia of Archaeal and Bacterial Type Strains, Phase II (KMG-II): from individual species to whole genera.</title>
        <authorList>
            <person name="Goeker M."/>
        </authorList>
    </citation>
    <scope>NUCLEOTIDE SEQUENCE [LARGE SCALE GENOMIC DNA]</scope>
    <source>
        <strain evidence="2 3">DSM 19727</strain>
    </source>
</reference>
<evidence type="ECO:0008006" key="4">
    <source>
        <dbReference type="Google" id="ProtNLM"/>
    </source>
</evidence>
<dbReference type="EMBL" id="REFH01000008">
    <property type="protein sequence ID" value="RMA77260.1"/>
    <property type="molecule type" value="Genomic_DNA"/>
</dbReference>
<gene>
    <name evidence="2" type="ORF">BC961_1259</name>
</gene>
<comment type="caution">
    <text evidence="2">The sequence shown here is derived from an EMBL/GenBank/DDBJ whole genome shotgun (WGS) entry which is preliminary data.</text>
</comment>
<organism evidence="2 3">
    <name type="scientific">Flavobacterium weaverense</name>
    <dbReference type="NCBI Taxonomy" id="271156"/>
    <lineage>
        <taxon>Bacteria</taxon>
        <taxon>Pseudomonadati</taxon>
        <taxon>Bacteroidota</taxon>
        <taxon>Flavobacteriia</taxon>
        <taxon>Flavobacteriales</taxon>
        <taxon>Flavobacteriaceae</taxon>
        <taxon>Flavobacterium</taxon>
    </lineage>
</organism>
<protein>
    <recommendedName>
        <fullName evidence="4">Lipid A 3-O-deacylase PagL</fullName>
    </recommendedName>
</protein>
<sequence length="180" mass="20149">MFKIRRSFKILTFFILLSFSAYSQSNKFTYTQFDVTVALRGNPDANIVDEYTHKKGTWFVPDGLGAKLGYGVHYKKWLGLGIHSGINWEWTDKLVVVPVFANFRLSPKVGEDTRITLQLGLGKAMALGRGNLIGDYKKISLGLQSDDLLLFIELNHYALPISTQKKDAGNISLGISLISF</sequence>
<evidence type="ECO:0000313" key="2">
    <source>
        <dbReference type="EMBL" id="RMA77260.1"/>
    </source>
</evidence>
<accession>A0A3L9ZXW0</accession>
<dbReference type="OrthoDB" id="1346785at2"/>
<evidence type="ECO:0000256" key="1">
    <source>
        <dbReference type="SAM" id="SignalP"/>
    </source>
</evidence>
<name>A0A3L9ZXW0_9FLAO</name>